<keyword evidence="3 7" id="KW-0808">Transferase</keyword>
<keyword evidence="7" id="KW-0133">Cell shape</keyword>
<dbReference type="Proteomes" id="UP000675781">
    <property type="component" value="Unassembled WGS sequence"/>
</dbReference>
<dbReference type="GO" id="GO:0046872">
    <property type="term" value="F:metal ion binding"/>
    <property type="evidence" value="ECO:0007669"/>
    <property type="project" value="UniProtKB-KW"/>
</dbReference>
<gene>
    <name evidence="7" type="primary">mraY</name>
    <name evidence="10" type="ORF">KDL01_20305</name>
</gene>
<feature type="binding site" evidence="9">
    <location>
        <position position="178"/>
    </location>
    <ligand>
        <name>Mg(2+)</name>
        <dbReference type="ChEBI" id="CHEBI:18420"/>
    </ligand>
</feature>
<feature type="transmembrane region" description="Helical" evidence="7">
    <location>
        <begin position="276"/>
        <end position="299"/>
    </location>
</feature>
<keyword evidence="7" id="KW-0131">Cell cycle</keyword>
<feature type="transmembrane region" description="Helical" evidence="7">
    <location>
        <begin position="227"/>
        <end position="244"/>
    </location>
</feature>
<accession>A0A941EV67</accession>
<dbReference type="RefSeq" id="WP_212530120.1">
    <property type="nucleotide sequence ID" value="NZ_JAGSOG010000103.1"/>
</dbReference>
<comment type="function">
    <text evidence="7">Catalyzes the initial step of the lipid cycle reactions in the biosynthesis of the cell wall peptidoglycan: transfers peptidoglycan precursor phospho-MurNAc-pentapeptide from UDP-MurNAc-pentapeptide onto the lipid carrier undecaprenyl phosphate, yielding undecaprenyl-pyrophosphoryl-MurNAc-pentapeptide, known as lipid I.</text>
</comment>
<feature type="transmembrane region" description="Helical" evidence="7">
    <location>
        <begin position="79"/>
        <end position="96"/>
    </location>
</feature>
<evidence type="ECO:0000256" key="7">
    <source>
        <dbReference type="HAMAP-Rule" id="MF_00038"/>
    </source>
</evidence>
<feature type="transmembrane region" description="Helical" evidence="7">
    <location>
        <begin position="185"/>
        <end position="207"/>
    </location>
</feature>
<comment type="subcellular location">
    <subcellularLocation>
        <location evidence="7">Cell membrane</location>
        <topology evidence="7">Multi-pass membrane protein</topology>
    </subcellularLocation>
    <subcellularLocation>
        <location evidence="1">Membrane</location>
        <topology evidence="1">Multi-pass membrane protein</topology>
    </subcellularLocation>
</comment>
<keyword evidence="7" id="KW-1003">Cell membrane</keyword>
<dbReference type="Pfam" id="PF10555">
    <property type="entry name" value="MraY_sig1"/>
    <property type="match status" value="1"/>
</dbReference>
<evidence type="ECO:0000256" key="6">
    <source>
        <dbReference type="ARBA" id="ARBA00023136"/>
    </source>
</evidence>
<dbReference type="AlphaFoldDB" id="A0A941EV67"/>
<feature type="transmembrane region" description="Helical" evidence="7">
    <location>
        <begin position="116"/>
        <end position="134"/>
    </location>
</feature>
<evidence type="ECO:0000256" key="1">
    <source>
        <dbReference type="ARBA" id="ARBA00004141"/>
    </source>
</evidence>
<protein>
    <recommendedName>
        <fullName evidence="7 8">Phospho-N-acetylmuramoyl-pentapeptide-transferase</fullName>
        <ecNumber evidence="7 8">2.7.8.13</ecNumber>
    </recommendedName>
    <alternativeName>
        <fullName evidence="7">UDP-MurNAc-pentapeptide phosphotransferase</fullName>
    </alternativeName>
</protein>
<dbReference type="GO" id="GO:0071555">
    <property type="term" value="P:cell wall organization"/>
    <property type="evidence" value="ECO:0007669"/>
    <property type="project" value="UniProtKB-KW"/>
</dbReference>
<organism evidence="10 11">
    <name type="scientific">Actinospica durhamensis</name>
    <dbReference type="NCBI Taxonomy" id="1508375"/>
    <lineage>
        <taxon>Bacteria</taxon>
        <taxon>Bacillati</taxon>
        <taxon>Actinomycetota</taxon>
        <taxon>Actinomycetes</taxon>
        <taxon>Catenulisporales</taxon>
        <taxon>Actinospicaceae</taxon>
        <taxon>Actinospica</taxon>
    </lineage>
</organism>
<evidence type="ECO:0000256" key="9">
    <source>
        <dbReference type="PIRSR" id="PIRSR600715-1"/>
    </source>
</evidence>
<comment type="caution">
    <text evidence="10">The sequence shown here is derived from an EMBL/GenBank/DDBJ whole genome shotgun (WGS) entry which is preliminary data.</text>
</comment>
<keyword evidence="7" id="KW-0961">Cell wall biogenesis/degradation</keyword>
<dbReference type="PANTHER" id="PTHR22926:SF5">
    <property type="entry name" value="PHOSPHO-N-ACETYLMURAMOYL-PENTAPEPTIDE-TRANSFERASE HOMOLOG"/>
    <property type="match status" value="1"/>
</dbReference>
<feature type="transmembrane region" description="Helical" evidence="7">
    <location>
        <begin position="6"/>
        <end position="27"/>
    </location>
</feature>
<evidence type="ECO:0000256" key="2">
    <source>
        <dbReference type="ARBA" id="ARBA00005583"/>
    </source>
</evidence>
<dbReference type="GO" id="GO:0005886">
    <property type="term" value="C:plasma membrane"/>
    <property type="evidence" value="ECO:0007669"/>
    <property type="project" value="UniProtKB-SubCell"/>
</dbReference>
<keyword evidence="5 7" id="KW-1133">Transmembrane helix</keyword>
<dbReference type="InterPro" id="IPR000715">
    <property type="entry name" value="Glycosyl_transferase_4"/>
</dbReference>
<dbReference type="InterPro" id="IPR018480">
    <property type="entry name" value="PNAcMuramoyl-5peptid_Trfase_CS"/>
</dbReference>
<feature type="transmembrane region" description="Helical" evidence="7">
    <location>
        <begin position="327"/>
        <end position="350"/>
    </location>
</feature>
<comment type="catalytic activity">
    <reaction evidence="7">
        <text>UDP-N-acetyl-alpha-D-muramoyl-L-alanyl-gamma-D-glutamyl-meso-2,6-diaminopimeloyl-D-alanyl-D-alanine + di-trans,octa-cis-undecaprenyl phosphate = di-trans,octa-cis-undecaprenyl diphospho-N-acetyl-alpha-D-muramoyl-L-alanyl-D-glutamyl-meso-2,6-diaminopimeloyl-D-alanyl-D-alanine + UMP</text>
        <dbReference type="Rhea" id="RHEA:28386"/>
        <dbReference type="ChEBI" id="CHEBI:57865"/>
        <dbReference type="ChEBI" id="CHEBI:60392"/>
        <dbReference type="ChEBI" id="CHEBI:61386"/>
        <dbReference type="ChEBI" id="CHEBI:61387"/>
        <dbReference type="EC" id="2.7.8.13"/>
    </reaction>
</comment>
<keyword evidence="11" id="KW-1185">Reference proteome</keyword>
<feature type="binding site" evidence="9">
    <location>
        <position position="255"/>
    </location>
    <ligand>
        <name>Mg(2+)</name>
        <dbReference type="ChEBI" id="CHEBI:18420"/>
    </ligand>
</feature>
<feature type="transmembrane region" description="Helical" evidence="7">
    <location>
        <begin position="48"/>
        <end position="67"/>
    </location>
</feature>
<comment type="cofactor">
    <cofactor evidence="7 9">
        <name>Mg(2+)</name>
        <dbReference type="ChEBI" id="CHEBI:18420"/>
    </cofactor>
</comment>
<evidence type="ECO:0000313" key="11">
    <source>
        <dbReference type="Proteomes" id="UP000675781"/>
    </source>
</evidence>
<evidence type="ECO:0000256" key="4">
    <source>
        <dbReference type="ARBA" id="ARBA00022692"/>
    </source>
</evidence>
<keyword evidence="7 9" id="KW-0479">Metal-binding</keyword>
<keyword evidence="7" id="KW-0573">Peptidoglycan synthesis</keyword>
<keyword evidence="4 7" id="KW-0812">Transmembrane</keyword>
<keyword evidence="6 7" id="KW-0472">Membrane</keyword>
<dbReference type="GO" id="GO:0009252">
    <property type="term" value="P:peptidoglycan biosynthetic process"/>
    <property type="evidence" value="ECO:0007669"/>
    <property type="project" value="UniProtKB-UniRule"/>
</dbReference>
<dbReference type="GO" id="GO:0008360">
    <property type="term" value="P:regulation of cell shape"/>
    <property type="evidence" value="ECO:0007669"/>
    <property type="project" value="UniProtKB-KW"/>
</dbReference>
<dbReference type="GO" id="GO:0051301">
    <property type="term" value="P:cell division"/>
    <property type="evidence" value="ECO:0007669"/>
    <property type="project" value="UniProtKB-KW"/>
</dbReference>
<dbReference type="EMBL" id="JAGSOG010000103">
    <property type="protein sequence ID" value="MBR7835629.1"/>
    <property type="molecule type" value="Genomic_DNA"/>
</dbReference>
<feature type="transmembrane region" description="Helical" evidence="7">
    <location>
        <begin position="154"/>
        <end position="173"/>
    </location>
</feature>
<keyword evidence="7 9" id="KW-0460">Magnesium</keyword>
<dbReference type="NCBIfam" id="TIGR00445">
    <property type="entry name" value="mraY"/>
    <property type="match status" value="1"/>
</dbReference>
<comment type="pathway">
    <text evidence="7">Cell wall biogenesis; peptidoglycan biosynthesis.</text>
</comment>
<dbReference type="HAMAP" id="MF_00038">
    <property type="entry name" value="MraY"/>
    <property type="match status" value="1"/>
</dbReference>
<reference evidence="10" key="1">
    <citation type="submission" date="2021-04" db="EMBL/GenBank/DDBJ databases">
        <title>Genome based classification of Actinospica acidithermotolerans sp. nov., an actinobacterium isolated from an Indonesian hot spring.</title>
        <authorList>
            <person name="Kusuma A.B."/>
            <person name="Putra K.E."/>
            <person name="Nafisah S."/>
            <person name="Loh J."/>
            <person name="Nouioui I."/>
            <person name="Goodfellow M."/>
        </authorList>
    </citation>
    <scope>NUCLEOTIDE SEQUENCE</scope>
    <source>
        <strain evidence="10">CSCA 57</strain>
    </source>
</reference>
<proteinExistence type="inferred from homology"/>
<name>A0A941EV67_9ACTN</name>
<keyword evidence="7" id="KW-0132">Cell division</keyword>
<evidence type="ECO:0000256" key="8">
    <source>
        <dbReference type="NCBIfam" id="TIGR00445"/>
    </source>
</evidence>
<comment type="similarity">
    <text evidence="2 7">Belongs to the glycosyltransferase 4 family. MraY subfamily.</text>
</comment>
<dbReference type="EC" id="2.7.8.13" evidence="7 8"/>
<evidence type="ECO:0000256" key="3">
    <source>
        <dbReference type="ARBA" id="ARBA00022679"/>
    </source>
</evidence>
<evidence type="ECO:0000256" key="5">
    <source>
        <dbReference type="ARBA" id="ARBA00022989"/>
    </source>
</evidence>
<dbReference type="InterPro" id="IPR003524">
    <property type="entry name" value="PNAcMuramoyl-5peptid_Trfase"/>
</dbReference>
<dbReference type="GO" id="GO:0008963">
    <property type="term" value="F:phospho-N-acetylmuramoyl-pentapeptide-transferase activity"/>
    <property type="evidence" value="ECO:0007669"/>
    <property type="project" value="UniProtKB-UniRule"/>
</dbReference>
<evidence type="ECO:0000313" key="10">
    <source>
        <dbReference type="EMBL" id="MBR7835629.1"/>
    </source>
</evidence>
<sequence length="354" mass="37893">MRAVLYASVIALVCSLIGTPVAVKLFARRGYGQEIREDGPQSHQVKRGTPTMGGTVIVLSTLIAYFVTKLATGKWPTSSALLVLFLMTGLGIVGFLDDFIKIYKQRSLGLRAKAKLIGQSVVAIVFAILVLHFPNAMGYTPASDHVSFLYDIGWLSLGPVLFVVWSYLLISGWSNAVNLTDGADGLATGASVMAFSAYVVIGVWQYGQSCGSAPSKGCYEVRDPLDLAIVAAALMGACFGFLWWNASPAKIYMGDTGSLALGGAFAGLSICSRTEVLAVIIGGLFLIEMFSVVIQVGSYKLRGGKRVFKMAPLHHHFELLDWPEVNVVIRFWIIAGLCVALGLGVFYGGFAATK</sequence>
<dbReference type="CDD" id="cd06852">
    <property type="entry name" value="GT_MraY"/>
    <property type="match status" value="1"/>
</dbReference>
<dbReference type="Pfam" id="PF00953">
    <property type="entry name" value="Glycos_transf_4"/>
    <property type="match status" value="1"/>
</dbReference>
<dbReference type="PANTHER" id="PTHR22926">
    <property type="entry name" value="PHOSPHO-N-ACETYLMURAMOYL-PENTAPEPTIDE-TRANSFERASE"/>
    <property type="match status" value="1"/>
</dbReference>